<keyword evidence="4" id="KW-0282">Flagellum</keyword>
<accession>A0A662YYG1</accession>
<keyword evidence="8" id="KW-0966">Cell projection</keyword>
<evidence type="ECO:0000256" key="9">
    <source>
        <dbReference type="ARBA" id="ARBA00046435"/>
    </source>
</evidence>
<evidence type="ECO:0000256" key="2">
    <source>
        <dbReference type="ARBA" id="ARBA00006875"/>
    </source>
</evidence>
<keyword evidence="12" id="KW-1185">Reference proteome</keyword>
<evidence type="ECO:0000313" key="12">
    <source>
        <dbReference type="Proteomes" id="UP000289886"/>
    </source>
</evidence>
<comment type="similarity">
    <text evidence="2">Belongs to the RIB43A family.</text>
</comment>
<dbReference type="InterPro" id="IPR008805">
    <property type="entry name" value="RIB43A"/>
</dbReference>
<evidence type="ECO:0000256" key="10">
    <source>
        <dbReference type="SAM" id="Coils"/>
    </source>
</evidence>
<keyword evidence="6" id="KW-0969">Cilium</keyword>
<dbReference type="OrthoDB" id="429119at2759"/>
<evidence type="ECO:0000256" key="6">
    <source>
        <dbReference type="ARBA" id="ARBA00023069"/>
    </source>
</evidence>
<evidence type="ECO:0000256" key="3">
    <source>
        <dbReference type="ARBA" id="ARBA00022490"/>
    </source>
</evidence>
<dbReference type="AlphaFoldDB" id="A0A662YYG1"/>
<evidence type="ECO:0000256" key="7">
    <source>
        <dbReference type="ARBA" id="ARBA00023212"/>
    </source>
</evidence>
<dbReference type="EMBL" id="SCEB01000024">
    <property type="protein sequence ID" value="RXN01695.1"/>
    <property type="molecule type" value="Genomic_DNA"/>
</dbReference>
<sequence length="379" mass="45177">MYKLDLPKDLAMAATLELRRNREIERQNRIFNSKVRIIGVDKEALDYQVKERKINEETDAHVHEAYAKDLIRNEKIACLLDERQKNDSRTLNKAVEEFRQCFQKPESRREFHLNDPRMLKKDLPARISDHDPRLSVSGVQKLVGEDLNQQERHRMQQEQLREWSLQQQEELHRAREEHTCAEELYNKRRVELDNRAVELQKIEEETRRAVTVATKDFNLAKAAETREKQKLEKQQEEEDNLVEISNLIQGDLLSENPDQAVSVFGPHRVVPDRWKGMRPEQLKEITHFQLQQVQENMRSKEREQLCDLEWKQQRVDAARKALLLERQQARLERELRRALDNTNKQLSEAHRAQKQYLEKEVFTNIPEDGYFAQFNTTSR</sequence>
<dbReference type="Proteomes" id="UP000289886">
    <property type="component" value="Unassembled WGS sequence"/>
</dbReference>
<keyword evidence="7" id="KW-0206">Cytoskeleton</keyword>
<proteinExistence type="inferred from homology"/>
<feature type="coiled-coil region" evidence="10">
    <location>
        <begin position="314"/>
        <end position="359"/>
    </location>
</feature>
<evidence type="ECO:0000256" key="8">
    <source>
        <dbReference type="ARBA" id="ARBA00023273"/>
    </source>
</evidence>
<gene>
    <name evidence="11" type="ORF">EOD39_5543</name>
</gene>
<dbReference type="PANTHER" id="PTHR14517">
    <property type="entry name" value="RIB43A-RELATED"/>
    <property type="match status" value="1"/>
</dbReference>
<protein>
    <submittedName>
        <fullName evidence="11">RIB43A-like with coiled-coils protein 2</fullName>
    </submittedName>
</protein>
<keyword evidence="3" id="KW-0963">Cytoplasm</keyword>
<evidence type="ECO:0000256" key="5">
    <source>
        <dbReference type="ARBA" id="ARBA00023054"/>
    </source>
</evidence>
<evidence type="ECO:0000256" key="1">
    <source>
        <dbReference type="ARBA" id="ARBA00004611"/>
    </source>
</evidence>
<name>A0A662YYG1_ACIRT</name>
<comment type="subcellular location">
    <subcellularLocation>
        <location evidence="1">Cytoplasm</location>
        <location evidence="1">Cytoskeleton</location>
        <location evidence="1">Flagellum axoneme</location>
    </subcellularLocation>
</comment>
<keyword evidence="5 10" id="KW-0175">Coiled coil</keyword>
<evidence type="ECO:0000313" key="11">
    <source>
        <dbReference type="EMBL" id="RXN01695.1"/>
    </source>
</evidence>
<reference evidence="11 12" key="1">
    <citation type="submission" date="2019-01" db="EMBL/GenBank/DDBJ databases">
        <title>Draft Genome and Complete Hox-Cluster Characterization of the Sterlet Sturgeon (Acipenser ruthenus).</title>
        <authorList>
            <person name="Wei Q."/>
        </authorList>
    </citation>
    <scope>NUCLEOTIDE SEQUENCE [LARGE SCALE GENOMIC DNA]</scope>
    <source>
        <strain evidence="11">WHYD16114868_AA</strain>
        <tissue evidence="11">Blood</tissue>
    </source>
</reference>
<dbReference type="Pfam" id="PF05914">
    <property type="entry name" value="RIB43A"/>
    <property type="match status" value="1"/>
</dbReference>
<dbReference type="PANTHER" id="PTHR14517:SF10">
    <property type="entry name" value="RIB43A-LIKE WITH COILED-COILS PROTEIN 2"/>
    <property type="match status" value="1"/>
</dbReference>
<comment type="caution">
    <text evidence="11">The sequence shown here is derived from an EMBL/GenBank/DDBJ whole genome shotgun (WGS) entry which is preliminary data.</text>
</comment>
<organism evidence="11 12">
    <name type="scientific">Acipenser ruthenus</name>
    <name type="common">Sterlet sturgeon</name>
    <dbReference type="NCBI Taxonomy" id="7906"/>
    <lineage>
        <taxon>Eukaryota</taxon>
        <taxon>Metazoa</taxon>
        <taxon>Chordata</taxon>
        <taxon>Craniata</taxon>
        <taxon>Vertebrata</taxon>
        <taxon>Euteleostomi</taxon>
        <taxon>Actinopterygii</taxon>
        <taxon>Chondrostei</taxon>
        <taxon>Acipenseriformes</taxon>
        <taxon>Acipenseridae</taxon>
        <taxon>Acipenser</taxon>
    </lineage>
</organism>
<comment type="subunit">
    <text evidence="9">Microtubule inner protein component of sperm flagellar doublet microtubules.</text>
</comment>
<evidence type="ECO:0000256" key="4">
    <source>
        <dbReference type="ARBA" id="ARBA00022846"/>
    </source>
</evidence>